<accession>A0A1S0TN31</accession>
<evidence type="ECO:0000259" key="5">
    <source>
        <dbReference type="SMART" id="SM00847"/>
    </source>
</evidence>
<keyword evidence="4" id="KW-1133">Transmembrane helix</keyword>
<dbReference type="GO" id="GO:0005524">
    <property type="term" value="F:ATP binding"/>
    <property type="evidence" value="ECO:0007669"/>
    <property type="project" value="UniProtKB-KW"/>
</dbReference>
<name>A0A1S0TN31_LOALO</name>
<keyword evidence="4" id="KW-0472">Membrane</keyword>
<feature type="domain" description="Helicase-associated" evidence="5">
    <location>
        <begin position="172"/>
        <end position="261"/>
    </location>
</feature>
<keyword evidence="1" id="KW-0547">Nucleotide-binding</keyword>
<dbReference type="GeneID" id="9948857"/>
<dbReference type="Pfam" id="PF04408">
    <property type="entry name" value="WHD_HA2"/>
    <property type="match status" value="1"/>
</dbReference>
<dbReference type="GO" id="GO:0071013">
    <property type="term" value="C:catalytic step 2 spliceosome"/>
    <property type="evidence" value="ECO:0007669"/>
    <property type="project" value="TreeGrafter"/>
</dbReference>
<dbReference type="Pfam" id="PF21010">
    <property type="entry name" value="HA2_C"/>
    <property type="match status" value="1"/>
</dbReference>
<dbReference type="EMBL" id="JH712561">
    <property type="protein sequence ID" value="EFO17098.1"/>
    <property type="molecule type" value="Genomic_DNA"/>
</dbReference>
<dbReference type="InterPro" id="IPR027417">
    <property type="entry name" value="P-loop_NTPase"/>
</dbReference>
<dbReference type="SMART" id="SM00847">
    <property type="entry name" value="HA2"/>
    <property type="match status" value="1"/>
</dbReference>
<protein>
    <recommendedName>
        <fullName evidence="5">Helicase-associated domain-containing protein</fullName>
    </recommendedName>
</protein>
<keyword evidence="2" id="KW-0067">ATP-binding</keyword>
<sequence length="303" mass="34446">MCTNTGECDIFDVLDFLEREPVLLHILLELVRETVEFETTLLTRLEKAERRLEGFEGRNPHEEMEEELVSQEPDFNEEEAEFAPLLESDDKAEIWPSGAEWDGEEEPEVLAAPMKASGIIKPAESVRELALVVLTTNNREQAKPFQKEEWCGTFAGCHPCKVCQLLTLKRFPALEQLYALGALNHRGELTKLGRRMAEFPCDPCMSKMIIASEKYGCSKEIITIAGMLSCNAAVFYRPKALVIHADTARKGFWYQAVIILLYSMFKSLARYQLLVAMYRTMKKARDVCDQLEGLLEKVEIGQV</sequence>
<dbReference type="CTD" id="9948857"/>
<dbReference type="PANTHER" id="PTHR18934">
    <property type="entry name" value="ATP-DEPENDENT RNA HELICASE"/>
    <property type="match status" value="1"/>
</dbReference>
<dbReference type="PANTHER" id="PTHR18934:SF83">
    <property type="entry name" value="PRE-MRNA-SPLICING FACTOR ATP-DEPENDENT RNA HELICASE DHX16"/>
    <property type="match status" value="1"/>
</dbReference>
<comment type="catalytic activity">
    <reaction evidence="3">
        <text>ATP + H2O = ADP + phosphate + H(+)</text>
        <dbReference type="Rhea" id="RHEA:13065"/>
        <dbReference type="ChEBI" id="CHEBI:15377"/>
        <dbReference type="ChEBI" id="CHEBI:15378"/>
        <dbReference type="ChEBI" id="CHEBI:30616"/>
        <dbReference type="ChEBI" id="CHEBI:43474"/>
        <dbReference type="ChEBI" id="CHEBI:456216"/>
        <dbReference type="EC" id="3.6.4.13"/>
    </reaction>
</comment>
<dbReference type="Gene3D" id="1.20.120.1080">
    <property type="match status" value="1"/>
</dbReference>
<dbReference type="InterPro" id="IPR048333">
    <property type="entry name" value="HA2_WH"/>
</dbReference>
<proteinExistence type="predicted"/>
<dbReference type="AlphaFoldDB" id="A0A1S0TN31"/>
<dbReference type="RefSeq" id="XP_003146972.1">
    <property type="nucleotide sequence ID" value="XM_003146924.1"/>
</dbReference>
<feature type="transmembrane region" description="Helical" evidence="4">
    <location>
        <begin position="252"/>
        <end position="273"/>
    </location>
</feature>
<dbReference type="KEGG" id="loa:LOAG_11403"/>
<evidence type="ECO:0000256" key="1">
    <source>
        <dbReference type="ARBA" id="ARBA00022741"/>
    </source>
</evidence>
<dbReference type="InterPro" id="IPR007502">
    <property type="entry name" value="Helicase-assoc_dom"/>
</dbReference>
<evidence type="ECO:0000256" key="3">
    <source>
        <dbReference type="ARBA" id="ARBA00047984"/>
    </source>
</evidence>
<dbReference type="SUPFAM" id="SSF52540">
    <property type="entry name" value="P-loop containing nucleoside triphosphate hydrolases"/>
    <property type="match status" value="1"/>
</dbReference>
<dbReference type="OrthoDB" id="5793424at2759"/>
<evidence type="ECO:0000256" key="2">
    <source>
        <dbReference type="ARBA" id="ARBA00022840"/>
    </source>
</evidence>
<evidence type="ECO:0000256" key="4">
    <source>
        <dbReference type="SAM" id="Phobius"/>
    </source>
</evidence>
<keyword evidence="4" id="KW-0812">Transmembrane</keyword>
<evidence type="ECO:0000313" key="6">
    <source>
        <dbReference type="EMBL" id="EFO17098.1"/>
    </source>
</evidence>
<gene>
    <name evidence="6" type="ORF">LOAG_11403</name>
</gene>
<reference evidence="6" key="1">
    <citation type="submission" date="2012-04" db="EMBL/GenBank/DDBJ databases">
        <title>The Genome Sequence of Loa loa.</title>
        <authorList>
            <consortium name="The Broad Institute Genome Sequencing Platform"/>
            <consortium name="Broad Institute Genome Sequencing Center for Infectious Disease"/>
            <person name="Nutman T.B."/>
            <person name="Fink D.L."/>
            <person name="Russ C."/>
            <person name="Young S."/>
            <person name="Zeng Q."/>
            <person name="Gargeya S."/>
            <person name="Alvarado L."/>
            <person name="Berlin A."/>
            <person name="Chapman S.B."/>
            <person name="Chen Z."/>
            <person name="Freedman E."/>
            <person name="Gellesch M."/>
            <person name="Goldberg J."/>
            <person name="Griggs A."/>
            <person name="Gujja S."/>
            <person name="Heilman E.R."/>
            <person name="Heiman D."/>
            <person name="Howarth C."/>
            <person name="Mehta T."/>
            <person name="Neiman D."/>
            <person name="Pearson M."/>
            <person name="Roberts A."/>
            <person name="Saif S."/>
            <person name="Shea T."/>
            <person name="Shenoy N."/>
            <person name="Sisk P."/>
            <person name="Stolte C."/>
            <person name="Sykes S."/>
            <person name="White J."/>
            <person name="Yandava C."/>
            <person name="Haas B."/>
            <person name="Henn M.R."/>
            <person name="Nusbaum C."/>
            <person name="Birren B."/>
        </authorList>
    </citation>
    <scope>NUCLEOTIDE SEQUENCE [LARGE SCALE GENOMIC DNA]</scope>
</reference>
<organism evidence="6">
    <name type="scientific">Loa loa</name>
    <name type="common">Eye worm</name>
    <name type="synonym">Filaria loa</name>
    <dbReference type="NCBI Taxonomy" id="7209"/>
    <lineage>
        <taxon>Eukaryota</taxon>
        <taxon>Metazoa</taxon>
        <taxon>Ecdysozoa</taxon>
        <taxon>Nematoda</taxon>
        <taxon>Chromadorea</taxon>
        <taxon>Rhabditida</taxon>
        <taxon>Spirurina</taxon>
        <taxon>Spiruromorpha</taxon>
        <taxon>Filarioidea</taxon>
        <taxon>Onchocercidae</taxon>
        <taxon>Loa</taxon>
    </lineage>
</organism>
<dbReference type="InParanoid" id="A0A1S0TN31"/>
<dbReference type="GO" id="GO:0003723">
    <property type="term" value="F:RNA binding"/>
    <property type="evidence" value="ECO:0007669"/>
    <property type="project" value="TreeGrafter"/>
</dbReference>
<dbReference type="GO" id="GO:0003724">
    <property type="term" value="F:RNA helicase activity"/>
    <property type="evidence" value="ECO:0007669"/>
    <property type="project" value="UniProtKB-EC"/>
</dbReference>